<dbReference type="Proteomes" id="UP001497472">
    <property type="component" value="Unassembled WGS sequence"/>
</dbReference>
<dbReference type="EMBL" id="CAVLEF010000002">
    <property type="protein sequence ID" value="CAK1540904.1"/>
    <property type="molecule type" value="Genomic_DNA"/>
</dbReference>
<dbReference type="AlphaFoldDB" id="A0AAV1IUK9"/>
<reference evidence="2 3" key="1">
    <citation type="submission" date="2023-11" db="EMBL/GenBank/DDBJ databases">
        <authorList>
            <person name="Okamura Y."/>
        </authorList>
    </citation>
    <scope>NUCLEOTIDE SEQUENCE [LARGE SCALE GENOMIC DNA]</scope>
</reference>
<evidence type="ECO:0000313" key="3">
    <source>
        <dbReference type="Proteomes" id="UP001497472"/>
    </source>
</evidence>
<comment type="caution">
    <text evidence="2">The sequence shown here is derived from an EMBL/GenBank/DDBJ whole genome shotgun (WGS) entry which is preliminary data.</text>
</comment>
<evidence type="ECO:0000313" key="2">
    <source>
        <dbReference type="EMBL" id="CAK1540904.1"/>
    </source>
</evidence>
<evidence type="ECO:0000256" key="1">
    <source>
        <dbReference type="SAM" id="MobiDB-lite"/>
    </source>
</evidence>
<sequence>MPTIYVSCSNKKAKSCRKSLRHCLRTRTGATSFELPTEQSVRTGARHESRASLAPVSVSVICAVLCACTDDRDAYNRDLASVAAGRREGVEDEPDSILTTDRQTKHTGVTEAGGGGMRSECIQTLRVQ</sequence>
<name>A0AAV1IUK9_9NEOP</name>
<organism evidence="2 3">
    <name type="scientific">Leptosia nina</name>
    <dbReference type="NCBI Taxonomy" id="320188"/>
    <lineage>
        <taxon>Eukaryota</taxon>
        <taxon>Metazoa</taxon>
        <taxon>Ecdysozoa</taxon>
        <taxon>Arthropoda</taxon>
        <taxon>Hexapoda</taxon>
        <taxon>Insecta</taxon>
        <taxon>Pterygota</taxon>
        <taxon>Neoptera</taxon>
        <taxon>Endopterygota</taxon>
        <taxon>Lepidoptera</taxon>
        <taxon>Glossata</taxon>
        <taxon>Ditrysia</taxon>
        <taxon>Papilionoidea</taxon>
        <taxon>Pieridae</taxon>
        <taxon>Pierinae</taxon>
        <taxon>Leptosia</taxon>
    </lineage>
</organism>
<protein>
    <submittedName>
        <fullName evidence="2">Uncharacterized protein</fullName>
    </submittedName>
</protein>
<accession>A0AAV1IUK9</accession>
<keyword evidence="3" id="KW-1185">Reference proteome</keyword>
<feature type="region of interest" description="Disordered" evidence="1">
    <location>
        <begin position="86"/>
        <end position="107"/>
    </location>
</feature>
<gene>
    <name evidence="2" type="ORF">LNINA_LOCUS924</name>
</gene>
<proteinExistence type="predicted"/>